<keyword evidence="4" id="KW-0548">Nucleotidyltransferase</keyword>
<dbReference type="GO" id="GO:0003950">
    <property type="term" value="F:NAD+ poly-ADP-ribosyltransferase activity"/>
    <property type="evidence" value="ECO:0007669"/>
    <property type="project" value="UniProtKB-UniRule"/>
</dbReference>
<evidence type="ECO:0000313" key="15">
    <source>
        <dbReference type="EMBL" id="CAD9350246.1"/>
    </source>
</evidence>
<keyword evidence="2 10" id="KW-0328">Glycosyltransferase</keyword>
<dbReference type="EMBL" id="HBGN01033049">
    <property type="protein sequence ID" value="CAD9350246.1"/>
    <property type="molecule type" value="Transcribed_RNA"/>
</dbReference>
<feature type="repeat" description="ANK" evidence="9">
    <location>
        <begin position="1857"/>
        <end position="1889"/>
    </location>
</feature>
<feature type="domain" description="PARP alpha-helical" evidence="13">
    <location>
        <begin position="2486"/>
        <end position="2617"/>
    </location>
</feature>
<feature type="repeat" description="ANK" evidence="9">
    <location>
        <begin position="722"/>
        <end position="754"/>
    </location>
</feature>
<evidence type="ECO:0000256" key="6">
    <source>
        <dbReference type="ARBA" id="ARBA00023027"/>
    </source>
</evidence>
<evidence type="ECO:0000256" key="2">
    <source>
        <dbReference type="ARBA" id="ARBA00022676"/>
    </source>
</evidence>
<evidence type="ECO:0000256" key="5">
    <source>
        <dbReference type="ARBA" id="ARBA00022737"/>
    </source>
</evidence>
<dbReference type="Pfam" id="PF00023">
    <property type="entry name" value="Ank"/>
    <property type="match status" value="1"/>
</dbReference>
<evidence type="ECO:0000256" key="7">
    <source>
        <dbReference type="ARBA" id="ARBA00023043"/>
    </source>
</evidence>
<feature type="repeat" description="ANK" evidence="9">
    <location>
        <begin position="1515"/>
        <end position="1547"/>
    </location>
</feature>
<dbReference type="GO" id="GO:0005634">
    <property type="term" value="C:nucleus"/>
    <property type="evidence" value="ECO:0007669"/>
    <property type="project" value="UniProtKB-SubCell"/>
</dbReference>
<feature type="region of interest" description="Disordered" evidence="11">
    <location>
        <begin position="1"/>
        <end position="37"/>
    </location>
</feature>
<dbReference type="InterPro" id="IPR051165">
    <property type="entry name" value="Multifunctional_ANK_Repeat"/>
</dbReference>
<dbReference type="PROSITE" id="PS51059">
    <property type="entry name" value="PARP_CATALYTIC"/>
    <property type="match status" value="1"/>
</dbReference>
<dbReference type="SUPFAM" id="SSF56399">
    <property type="entry name" value="ADP-ribosylation"/>
    <property type="match status" value="1"/>
</dbReference>
<keyword evidence="6 10" id="KW-0520">NAD</keyword>
<sequence>MTKKKNKRKEQEDVTTTTENPKTASADKRKRKSYSTSRLTEIRYGESEVIAVNLDDPGEPFGICLLSVDVLIGDDKDDLVEVEWYSLEEHEENGTKKKNQKKKNRKQKLRERQEYYVTDGKDYIPIGSIICSLSGHVIEVEPRDIVTFLPSTEAYIQSKLKAQLEDDYDYDAASDIGDVSFAKRVRARNRIIDRYNQEQQDLHEMSDGSDEDNSDNEGGDERKGKKRKRNKTKQPLSPSGRKLKGSMLAPRLDIKERKDSFLIKTGKIDTFDGDIERTCKELVRAVRAKDTKAFKEATVNGSKNNGVLSYFNMPQCLELPLTALHYAVLQKDPKFVKIILDLLSDSNPSNRHNQRLQKCSVMTLTSGKHTSRFSNYNHRQVNASRGGREGNNAFTRDLAPNGDMVAPSSCSTMDDILSWPFYCKDGATREIAKYISFFGMFDEIDKSIFELIQSKYPHFSRLDMVLDDLVLHGARSLARYLITANLETGMGFNFLHSEVLEDDNKRQKKNTLFSKEFRAISVTKKSLCPSRFTPVHCAAINPSTKRLEALLKVDPSAISVQDAKSRTILHYAAGCESDAVLKFLLNTKSLDRNSTDHVGVTPLMIAARAGRHKNVQALLTIPEDNNNNEEDGEESITVQRNRMLTARDKCGFVPIHWAVLGRCQTNIDAVMSLIKVKANLDILTGAARNKQTPLHLACALGDLAIAKALIAAGAQPGITDKLGRTTAMLAAKNGHVHVLSYLIGLGVDPNARDSSQTTALAYATAYGWDDCVEFLMREGQADPNAHNSWNTTILQIAIDRGRERIARILLGCNAVDLNFRDNDGKTMLMRLIETYVDSIKDMPATMTNIEDKNLLDDMNHTLQHLLTLPKLRVGIADASGSNELHVISKTVFSTEPARRKSIALVKKLISLVENKVTFVRAADKEGLEPLLLTAKAGNIGLLRLFIESGADLGSCVDAKGQTVLHHLCSNSSSQETVKILKLLLSSDEKAFQSMCKKVDSKGFTPLLVAAEKVVAGDAKLDLQDKKSSRVFDSPHPSSLGLFPDSVSEKSDDDSDEEEICGDSEDDESPAQPQTSFVAQNKEQKQNSCTEMPMFTGESNDERQRDVDQEICVLLFLLQQCPEMAAYPVQPKEEFRNPLKAAQFVVDTTQPKQRLKSPYDSTSTGAATFVHILASVTNPQWALYMLKKVLAKVAPPERNSICGTKDANGLTAVQRVLVNVLPKTNKTDQQNAALDVIKELISSGCASKDEISVPVLHPFNSEADAIAHPLQKDVEDQLEQNFNSLSKAADPKDIPDALLSLATKYAKAMVAGPKWKPRYLSHEIIHALQPNVVLILHDELDLAIENQDSGGNTLLHHAVEHGNVAVAKVLCAISSKLSTIYNKAGDLPIHAAVDGDNSELVPILLKEESLEACDAQKRTPLLISVGRATHRTSHDSIVACETILLEHGAKVSATDNNGRNALHHAFLGPREAKGLYDFPHKLVGSSSESPHDPVELVSTLCNAPTGASAITAADNSGRTPLHYAAASGGAVSCLLLLKRGAALAARDIDGNSPLALAILRKHMTLSIMLIKSNNTEALGNLEVDHSVMDVKRRKDPKSGEVQVISEMKHSCFWHACKGGYEGLIYVLLDEFPYDKAVADALDCGSFKLVMKLLSTCLEPVVRSVDPKTGMTLCHRVASVPNGDPKWLDAIVDVLRKRKVDVMAICRKGRTALHLAAANNNFLLCKKLMRMGLSPKEKDNNGLTPFLAALQSNTKVDIFLLTLLLEKSGIPLNDATFTISTTDSKLPTIGSGLDVKAGPNASTVAANRKQKDSSVNEVDLRSSRNIISTPAVEATKRRDVSLLLLVAKHGADLDAHDGDGLNPLHYAVLMGSISFVHILGRLGVNLNEPTNDSVAIPPIMLHISRKYDAKAKAVREALLAYGADPLKTDAEGNTVLHVAIKENNETFTRTILESITKAIKKTPMLTTSSLVAFKGKETLIRFGCSPLWVPGCFQDNERVLAVVPGHEPESKEVSGGEAADSVRLRLAVALLSSIFSFPKLSVEKLEAAGIKSVDQLSFATRNTLGSCCLLGFDQYNVPYNPKSTIQAAKKTLNEMFPQQKFSNMLSFPLNSITGIVMAANFNTENILNSSISKKATHLTEQERAELRLKHFGAEHLITDDASLVSKLATNDNVLLQMSDCWRQGSIVRVNKNGTFDVALFLGPVIAGCARTLIRLHPKPMCLDIVDQSLAARLVNTKNNNGEAPLDVLLEPFNFGSFENNSLTAMLLEAGAEVTEAQAKHARPETSIAKILAKAANMSPPELEAMDADTDIDRMESSELARDFSEAIHILEEAHKETYNDTPPPVNKNCELKSAGIRVLAVAEDGSNAEGFYDVTMTKVDIKGWPHGINDFYKMQIVQDTIKGLFILINNWGRIGDYYGGKHQQTPFSNRAEAVSEFEKVFRSKTGNSWSQRNAFVSVSKKYRLVHTNPRINNELELPCIAEIGSSLAHNLTEEVVDALKEFTDPSKIRNTARHIGLDVDCVSIGRLKMQTLLDAETILYKVKKALSKQKEISEQTTPDIPGLRDAMNEIALLSSQYYEMIPTKEGDVSIQPLDQNSLKSKFDLIHQLKDLTVASQVVIASCNAKNSATEHPFRYCLRALGTNLEPIQSGNLERTCIEQYFRNTCGSYQKDLFVRNVFKVKRAGADSAVKQEIENHRLLWHGTPTANIMGILRDGMRIAPPEASHSGMAFGRGIYCTDQFQKAFAYCRREGKDRVFLFLVDVALGNENEVTSAVYMEKPPLGFHSTVALGRTMPDPTKNVVIKGTGVSVPLGELVKIDRKSKAFFENDSGQELDSEEMAKINQKLADPDTEYPATVPEINFENIANGRRVYDAKIELGPFASEVVLVERTEKQLSMDDAKVGNGGADQQRIIFQRRERSDVEDPVVELSEYIVYDESQVTIRYIIEIDSVASLRS</sequence>
<keyword evidence="5" id="KW-0677">Repeat</keyword>
<evidence type="ECO:0000256" key="11">
    <source>
        <dbReference type="SAM" id="MobiDB-lite"/>
    </source>
</evidence>
<dbReference type="PANTHER" id="PTHR24123">
    <property type="entry name" value="ANKYRIN REPEAT-CONTAINING"/>
    <property type="match status" value="1"/>
</dbReference>
<feature type="region of interest" description="Disordered" evidence="11">
    <location>
        <begin position="90"/>
        <end position="109"/>
    </location>
</feature>
<dbReference type="PANTHER" id="PTHR24123:SF33">
    <property type="entry name" value="PROTEIN HOS4"/>
    <property type="match status" value="1"/>
</dbReference>
<dbReference type="Gene3D" id="1.20.142.10">
    <property type="entry name" value="Poly(ADP-ribose) polymerase, regulatory domain"/>
    <property type="match status" value="1"/>
</dbReference>
<evidence type="ECO:0000256" key="9">
    <source>
        <dbReference type="PROSITE-ProRule" id="PRU00023"/>
    </source>
</evidence>
<dbReference type="InterPro" id="IPR004102">
    <property type="entry name" value="Poly(ADP-ribose)pol_reg_dom"/>
</dbReference>
<dbReference type="Gene3D" id="3.90.228.10">
    <property type="match status" value="1"/>
</dbReference>
<dbReference type="Pfam" id="PF05406">
    <property type="entry name" value="WGR"/>
    <property type="match status" value="1"/>
</dbReference>
<dbReference type="InterPro" id="IPR036616">
    <property type="entry name" value="Poly(ADP-ribose)pol_reg_dom_sf"/>
</dbReference>
<dbReference type="PROSITE" id="PS50297">
    <property type="entry name" value="ANK_REP_REGION"/>
    <property type="match status" value="6"/>
</dbReference>
<feature type="compositionally biased region" description="Acidic residues" evidence="11">
    <location>
        <begin position="1050"/>
        <end position="1068"/>
    </location>
</feature>
<evidence type="ECO:0000256" key="8">
    <source>
        <dbReference type="ARBA" id="ARBA00023242"/>
    </source>
</evidence>
<dbReference type="GO" id="GO:0016779">
    <property type="term" value="F:nucleotidyltransferase activity"/>
    <property type="evidence" value="ECO:0007669"/>
    <property type="project" value="UniProtKB-KW"/>
</dbReference>
<feature type="region of interest" description="Disordered" evidence="11">
    <location>
        <begin position="1026"/>
        <end position="1102"/>
    </location>
</feature>
<evidence type="ECO:0000259" key="13">
    <source>
        <dbReference type="PROSITE" id="PS51060"/>
    </source>
</evidence>
<dbReference type="SMART" id="SM00773">
    <property type="entry name" value="WGR"/>
    <property type="match status" value="1"/>
</dbReference>
<evidence type="ECO:0000256" key="1">
    <source>
        <dbReference type="ARBA" id="ARBA00004123"/>
    </source>
</evidence>
<dbReference type="Gene3D" id="1.25.40.20">
    <property type="entry name" value="Ankyrin repeat-containing domain"/>
    <property type="match status" value="7"/>
</dbReference>
<dbReference type="Pfam" id="PF02877">
    <property type="entry name" value="PARP_reg"/>
    <property type="match status" value="1"/>
</dbReference>
<organism evidence="15">
    <name type="scientific">Ditylum brightwellii</name>
    <dbReference type="NCBI Taxonomy" id="49249"/>
    <lineage>
        <taxon>Eukaryota</taxon>
        <taxon>Sar</taxon>
        <taxon>Stramenopiles</taxon>
        <taxon>Ochrophyta</taxon>
        <taxon>Bacillariophyta</taxon>
        <taxon>Mediophyceae</taxon>
        <taxon>Lithodesmiophycidae</taxon>
        <taxon>Lithodesmiales</taxon>
        <taxon>Lithodesmiaceae</taxon>
        <taxon>Ditylum</taxon>
    </lineage>
</organism>
<comment type="subcellular location">
    <subcellularLocation>
        <location evidence="1">Nucleus</location>
    </subcellularLocation>
</comment>
<dbReference type="SUPFAM" id="SSF48403">
    <property type="entry name" value="Ankyrin repeat"/>
    <property type="match status" value="5"/>
</dbReference>
<dbReference type="InterPro" id="IPR008893">
    <property type="entry name" value="WGR_domain"/>
</dbReference>
<dbReference type="PROSITE" id="PS51060">
    <property type="entry name" value="PARP_ALPHA_HD"/>
    <property type="match status" value="1"/>
</dbReference>
<dbReference type="InterPro" id="IPR036770">
    <property type="entry name" value="Ankyrin_rpt-contain_sf"/>
</dbReference>
<keyword evidence="3 10" id="KW-0808">Transferase</keyword>
<proteinExistence type="predicted"/>
<reference evidence="15" key="1">
    <citation type="submission" date="2021-01" db="EMBL/GenBank/DDBJ databases">
        <authorList>
            <person name="Corre E."/>
            <person name="Pelletier E."/>
            <person name="Niang G."/>
            <person name="Scheremetjew M."/>
            <person name="Finn R."/>
            <person name="Kale V."/>
            <person name="Holt S."/>
            <person name="Cochrane G."/>
            <person name="Meng A."/>
            <person name="Brown T."/>
            <person name="Cohen L."/>
        </authorList>
    </citation>
    <scope>NUCLEOTIDE SEQUENCE</scope>
    <source>
        <strain evidence="15">Pop2</strain>
    </source>
</reference>
<evidence type="ECO:0000256" key="3">
    <source>
        <dbReference type="ARBA" id="ARBA00022679"/>
    </source>
</evidence>
<evidence type="ECO:0000256" key="10">
    <source>
        <dbReference type="RuleBase" id="RU362114"/>
    </source>
</evidence>
<feature type="compositionally biased region" description="Basic and acidic residues" evidence="11">
    <location>
        <begin position="196"/>
        <end position="206"/>
    </location>
</feature>
<evidence type="ECO:0000256" key="4">
    <source>
        <dbReference type="ARBA" id="ARBA00022695"/>
    </source>
</evidence>
<dbReference type="InterPro" id="IPR036930">
    <property type="entry name" value="WGR_dom_sf"/>
</dbReference>
<accession>A0A7S1ZVP9</accession>
<dbReference type="PROSITE" id="PS51977">
    <property type="entry name" value="WGR"/>
    <property type="match status" value="1"/>
</dbReference>
<feature type="domain" description="WGR" evidence="14">
    <location>
        <begin position="2356"/>
        <end position="2460"/>
    </location>
</feature>
<dbReference type="SMART" id="SM00248">
    <property type="entry name" value="ANK"/>
    <property type="match status" value="23"/>
</dbReference>
<feature type="domain" description="PARP catalytic" evidence="12">
    <location>
        <begin position="2629"/>
        <end position="2953"/>
    </location>
</feature>
<dbReference type="Pfam" id="PF12796">
    <property type="entry name" value="Ank_2"/>
    <property type="match status" value="3"/>
</dbReference>
<name>A0A7S1ZVP9_9STRA</name>
<feature type="compositionally biased region" description="Acidic residues" evidence="11">
    <location>
        <begin position="207"/>
        <end position="218"/>
    </location>
</feature>
<dbReference type="InterPro" id="IPR002110">
    <property type="entry name" value="Ankyrin_rpt"/>
</dbReference>
<dbReference type="InterPro" id="IPR012317">
    <property type="entry name" value="Poly(ADP-ribose)pol_cat_dom"/>
</dbReference>
<evidence type="ECO:0000259" key="14">
    <source>
        <dbReference type="PROSITE" id="PS51977"/>
    </source>
</evidence>
<keyword evidence="7 9" id="KW-0040">ANK repeat</keyword>
<dbReference type="CDD" id="cd07997">
    <property type="entry name" value="WGR_PARP"/>
    <property type="match status" value="1"/>
</dbReference>
<feature type="region of interest" description="Disordered" evidence="11">
    <location>
        <begin position="196"/>
        <end position="249"/>
    </location>
</feature>
<dbReference type="EC" id="2.4.2.-" evidence="10"/>
<evidence type="ECO:0000259" key="12">
    <source>
        <dbReference type="PROSITE" id="PS51059"/>
    </source>
</evidence>
<protein>
    <recommendedName>
        <fullName evidence="10">Poly [ADP-ribose] polymerase</fullName>
        <shortName evidence="10">PARP</shortName>
        <ecNumber evidence="10">2.4.2.-</ecNumber>
    </recommendedName>
</protein>
<keyword evidence="8" id="KW-0539">Nucleus</keyword>
<dbReference type="PROSITE" id="PS50088">
    <property type="entry name" value="ANK_REPEAT"/>
    <property type="match status" value="6"/>
</dbReference>
<feature type="repeat" description="ANK" evidence="9">
    <location>
        <begin position="925"/>
        <end position="952"/>
    </location>
</feature>
<feature type="compositionally biased region" description="Polar residues" evidence="11">
    <location>
        <begin position="1070"/>
        <end position="1089"/>
    </location>
</feature>
<feature type="repeat" description="ANK" evidence="9">
    <location>
        <begin position="689"/>
        <end position="721"/>
    </location>
</feature>
<gene>
    <name evidence="15" type="ORF">DBRI1063_LOCUS21355</name>
</gene>
<dbReference type="SUPFAM" id="SSF47587">
    <property type="entry name" value="Domain of poly(ADP-ribose) polymerase"/>
    <property type="match status" value="1"/>
</dbReference>
<dbReference type="Pfam" id="PF00644">
    <property type="entry name" value="PARP"/>
    <property type="match status" value="1"/>
</dbReference>
<feature type="compositionally biased region" description="Polar residues" evidence="11">
    <location>
        <begin position="14"/>
        <end position="23"/>
    </location>
</feature>
<feature type="repeat" description="ANK" evidence="9">
    <location>
        <begin position="1706"/>
        <end position="1738"/>
    </location>
</feature>
<dbReference type="SUPFAM" id="SSF142921">
    <property type="entry name" value="WGR domain-like"/>
    <property type="match status" value="1"/>
</dbReference>
<feature type="compositionally biased region" description="Basic residues" evidence="11">
    <location>
        <begin position="96"/>
        <end position="109"/>
    </location>
</feature>